<dbReference type="SUPFAM" id="SSF52266">
    <property type="entry name" value="SGNH hydrolase"/>
    <property type="match status" value="1"/>
</dbReference>
<evidence type="ECO:0000313" key="2">
    <source>
        <dbReference type="EMBL" id="GMI15975.1"/>
    </source>
</evidence>
<name>A0A9W7FPU0_9STRA</name>
<dbReference type="Gene3D" id="3.40.50.1110">
    <property type="entry name" value="SGNH hydrolase"/>
    <property type="match status" value="1"/>
</dbReference>
<keyword evidence="1" id="KW-0812">Transmembrane</keyword>
<feature type="transmembrane region" description="Helical" evidence="1">
    <location>
        <begin position="46"/>
        <end position="66"/>
    </location>
</feature>
<gene>
    <name evidence="2" type="ORF">TrLO_g3347</name>
</gene>
<evidence type="ECO:0008006" key="4">
    <source>
        <dbReference type="Google" id="ProtNLM"/>
    </source>
</evidence>
<keyword evidence="1" id="KW-0472">Membrane</keyword>
<keyword evidence="1" id="KW-1133">Transmembrane helix</keyword>
<evidence type="ECO:0000256" key="1">
    <source>
        <dbReference type="SAM" id="Phobius"/>
    </source>
</evidence>
<comment type="caution">
    <text evidence="2">The sequence shown here is derived from an EMBL/GenBank/DDBJ whole genome shotgun (WGS) entry which is preliminary data.</text>
</comment>
<dbReference type="Proteomes" id="UP001165122">
    <property type="component" value="Unassembled WGS sequence"/>
</dbReference>
<dbReference type="AlphaFoldDB" id="A0A9W7FPU0"/>
<dbReference type="InterPro" id="IPR036514">
    <property type="entry name" value="SGNH_hydro_sf"/>
</dbReference>
<accession>A0A9W7FPU0</accession>
<evidence type="ECO:0000313" key="3">
    <source>
        <dbReference type="Proteomes" id="UP001165122"/>
    </source>
</evidence>
<dbReference type="OrthoDB" id="194590at2759"/>
<protein>
    <recommendedName>
        <fullName evidence="4">Sialate O-acetylesterase domain-containing protein</fullName>
    </recommendedName>
</protein>
<keyword evidence="3" id="KW-1185">Reference proteome</keyword>
<reference evidence="3" key="1">
    <citation type="journal article" date="2023" name="Commun. Biol.">
        <title>Genome analysis of Parmales, the sister group of diatoms, reveals the evolutionary specialization of diatoms from phago-mixotrophs to photoautotrophs.</title>
        <authorList>
            <person name="Ban H."/>
            <person name="Sato S."/>
            <person name="Yoshikawa S."/>
            <person name="Yamada K."/>
            <person name="Nakamura Y."/>
            <person name="Ichinomiya M."/>
            <person name="Sato N."/>
            <person name="Blanc-Mathieu R."/>
            <person name="Endo H."/>
            <person name="Kuwata A."/>
            <person name="Ogata H."/>
        </authorList>
    </citation>
    <scope>NUCLEOTIDE SEQUENCE [LARGE SCALE GENOMIC DNA]</scope>
    <source>
        <strain evidence="3">NIES 3700</strain>
    </source>
</reference>
<sequence>MSSTQVKSTNSDGVDTVGGMGLLSIGGSEGGGGFTKCLSAPRNRGLVGAIVVLLVGGVSLVLINGFDLFSVSGIHVGGDRFSDVGSRTVREPTAVGDRLGVFVGYGQSNSDCCGSGPNPEVLSGNSIFNFYAGSNGSTFEYEEPMLGAYCRGSCPYLKVGNGLIEAGGFDEVVFSTAGMPGAPLGSLNGGLEEYPWFGFLVESYLGMKEKYGKVDGILFHQGESNVGLSSTYENEFDLFLENLAAQGIAVGDGVGEVKIYVSRTTKCGAGEDEELREVQLGLAGKEGVVEGPNTDTISTDTFYRYDGCHFSQAGWDKVAELWMEKLVV</sequence>
<proteinExistence type="predicted"/>
<dbReference type="EMBL" id="BRXW01000240">
    <property type="protein sequence ID" value="GMI15975.1"/>
    <property type="molecule type" value="Genomic_DNA"/>
</dbReference>
<organism evidence="2 3">
    <name type="scientific">Triparma laevis f. longispina</name>
    <dbReference type="NCBI Taxonomy" id="1714387"/>
    <lineage>
        <taxon>Eukaryota</taxon>
        <taxon>Sar</taxon>
        <taxon>Stramenopiles</taxon>
        <taxon>Ochrophyta</taxon>
        <taxon>Bolidophyceae</taxon>
        <taxon>Parmales</taxon>
        <taxon>Triparmaceae</taxon>
        <taxon>Triparma</taxon>
    </lineage>
</organism>